<gene>
    <name evidence="2" type="ORF">AB4566_18735</name>
</gene>
<dbReference type="EMBL" id="JBFRUW010000074">
    <property type="protein sequence ID" value="MFA0570306.1"/>
    <property type="molecule type" value="Genomic_DNA"/>
</dbReference>
<dbReference type="Gene3D" id="3.30.1150.10">
    <property type="match status" value="1"/>
</dbReference>
<reference evidence="2 3" key="1">
    <citation type="journal article" date="2024" name="ISME J.">
        <title>Tailless and filamentous prophages are predominant in marine Vibrio.</title>
        <authorList>
            <person name="Steensen K."/>
            <person name="Seneca J."/>
            <person name="Bartlau N."/>
            <person name="Yu X.A."/>
            <person name="Hussain F.A."/>
            <person name="Polz M.F."/>
        </authorList>
    </citation>
    <scope>NUCLEOTIDE SEQUENCE [LARGE SCALE GENOMIC DNA]</scope>
    <source>
        <strain evidence="2 3">10N.222.51.A1</strain>
    </source>
</reference>
<feature type="signal peptide" evidence="1">
    <location>
        <begin position="1"/>
        <end position="16"/>
    </location>
</feature>
<evidence type="ECO:0000313" key="3">
    <source>
        <dbReference type="Proteomes" id="UP001570417"/>
    </source>
</evidence>
<keyword evidence="3" id="KW-1185">Reference proteome</keyword>
<accession>A0ABV4NG03</accession>
<evidence type="ECO:0000256" key="1">
    <source>
        <dbReference type="SAM" id="SignalP"/>
    </source>
</evidence>
<sequence>MKVLSILFFLIAPALADDSEINPIAKKIKSQIVKSLDKSTMEYQGYCDVTIEMRHSDTRAKIHRVRTSGDRKLCKLAKKSVRIGKTYKYVFPERFIRLHITQ</sequence>
<dbReference type="RefSeq" id="WP_372267718.1">
    <property type="nucleotide sequence ID" value="NZ_JBFRUW010000074.1"/>
</dbReference>
<proteinExistence type="predicted"/>
<name>A0ABV4NG03_9VIBR</name>
<feature type="chain" id="PRO_5045651101" evidence="1">
    <location>
        <begin position="17"/>
        <end position="102"/>
    </location>
</feature>
<keyword evidence="1" id="KW-0732">Signal</keyword>
<protein>
    <submittedName>
        <fullName evidence="2">Uncharacterized protein</fullName>
    </submittedName>
</protein>
<organism evidence="2 3">
    <name type="scientific">Vibrio gallaecicus</name>
    <dbReference type="NCBI Taxonomy" id="552386"/>
    <lineage>
        <taxon>Bacteria</taxon>
        <taxon>Pseudomonadati</taxon>
        <taxon>Pseudomonadota</taxon>
        <taxon>Gammaproteobacteria</taxon>
        <taxon>Vibrionales</taxon>
        <taxon>Vibrionaceae</taxon>
        <taxon>Vibrio</taxon>
    </lineage>
</organism>
<dbReference type="Proteomes" id="UP001570417">
    <property type="component" value="Unassembled WGS sequence"/>
</dbReference>
<evidence type="ECO:0000313" key="2">
    <source>
        <dbReference type="EMBL" id="MFA0570306.1"/>
    </source>
</evidence>
<comment type="caution">
    <text evidence="2">The sequence shown here is derived from an EMBL/GenBank/DDBJ whole genome shotgun (WGS) entry which is preliminary data.</text>
</comment>